<protein>
    <submittedName>
        <fullName evidence="5">ATP-dependent transcription regulator LuxR</fullName>
    </submittedName>
</protein>
<keyword evidence="6" id="KW-1185">Reference proteome</keyword>
<dbReference type="Pfam" id="PF17874">
    <property type="entry name" value="TPR_MalT"/>
    <property type="match status" value="1"/>
</dbReference>
<keyword evidence="2" id="KW-0238">DNA-binding</keyword>
<dbReference type="InterPro" id="IPR027417">
    <property type="entry name" value="P-loop_NTPase"/>
</dbReference>
<feature type="domain" description="HTH luxR-type" evidence="4">
    <location>
        <begin position="877"/>
        <end position="942"/>
    </location>
</feature>
<evidence type="ECO:0000256" key="2">
    <source>
        <dbReference type="ARBA" id="ARBA00023125"/>
    </source>
</evidence>
<dbReference type="InterPro" id="IPR016032">
    <property type="entry name" value="Sig_transdc_resp-reg_C-effctor"/>
</dbReference>
<dbReference type="EMBL" id="FCON02000196">
    <property type="protein sequence ID" value="SAL85654.1"/>
    <property type="molecule type" value="Genomic_DNA"/>
</dbReference>
<dbReference type="AlphaFoldDB" id="A0A158KX21"/>
<dbReference type="SMART" id="SM00421">
    <property type="entry name" value="HTH_LUXR"/>
    <property type="match status" value="1"/>
</dbReference>
<keyword evidence="1" id="KW-0805">Transcription regulation</keyword>
<organism evidence="5 6">
    <name type="scientific">Caballeronia choica</name>
    <dbReference type="NCBI Taxonomy" id="326476"/>
    <lineage>
        <taxon>Bacteria</taxon>
        <taxon>Pseudomonadati</taxon>
        <taxon>Pseudomonadota</taxon>
        <taxon>Betaproteobacteria</taxon>
        <taxon>Burkholderiales</taxon>
        <taxon>Burkholderiaceae</taxon>
        <taxon>Caballeronia</taxon>
    </lineage>
</organism>
<dbReference type="Proteomes" id="UP000054770">
    <property type="component" value="Unassembled WGS sequence"/>
</dbReference>
<dbReference type="GO" id="GO:0003677">
    <property type="term" value="F:DNA binding"/>
    <property type="evidence" value="ECO:0007669"/>
    <property type="project" value="UniProtKB-KW"/>
</dbReference>
<reference evidence="5" key="1">
    <citation type="submission" date="2016-01" db="EMBL/GenBank/DDBJ databases">
        <authorList>
            <person name="Peeters C."/>
        </authorList>
    </citation>
    <scope>NUCLEOTIDE SEQUENCE [LARGE SCALE GENOMIC DNA]</scope>
    <source>
        <strain evidence="5">LMG 22940</strain>
    </source>
</reference>
<dbReference type="PROSITE" id="PS50043">
    <property type="entry name" value="HTH_LUXR_2"/>
    <property type="match status" value="1"/>
</dbReference>
<dbReference type="PANTHER" id="PTHR44688:SF16">
    <property type="entry name" value="DNA-BINDING TRANSCRIPTIONAL ACTIVATOR DEVR_DOSR"/>
    <property type="match status" value="1"/>
</dbReference>
<gene>
    <name evidence="5" type="ORF">AWB68_07755</name>
</gene>
<dbReference type="Pfam" id="PF00196">
    <property type="entry name" value="GerE"/>
    <property type="match status" value="1"/>
</dbReference>
<dbReference type="Pfam" id="PF25873">
    <property type="entry name" value="WHD_MalT"/>
    <property type="match status" value="1"/>
</dbReference>
<dbReference type="SUPFAM" id="SSF48452">
    <property type="entry name" value="TPR-like"/>
    <property type="match status" value="1"/>
</dbReference>
<keyword evidence="3" id="KW-0804">Transcription</keyword>
<dbReference type="PANTHER" id="PTHR44688">
    <property type="entry name" value="DNA-BINDING TRANSCRIPTIONAL ACTIVATOR DEVR_DOSR"/>
    <property type="match status" value="1"/>
</dbReference>
<dbReference type="InterPro" id="IPR041617">
    <property type="entry name" value="TPR_MalT"/>
</dbReference>
<evidence type="ECO:0000313" key="6">
    <source>
        <dbReference type="Proteomes" id="UP000054770"/>
    </source>
</evidence>
<dbReference type="SUPFAM" id="SSF46894">
    <property type="entry name" value="C-terminal effector domain of the bipartite response regulators"/>
    <property type="match status" value="1"/>
</dbReference>
<evidence type="ECO:0000313" key="5">
    <source>
        <dbReference type="EMBL" id="SAL85654.1"/>
    </source>
</evidence>
<evidence type="ECO:0000256" key="1">
    <source>
        <dbReference type="ARBA" id="ARBA00023015"/>
    </source>
</evidence>
<dbReference type="PRINTS" id="PR00038">
    <property type="entry name" value="HTHLUXR"/>
</dbReference>
<evidence type="ECO:0000259" key="4">
    <source>
        <dbReference type="PROSITE" id="PS50043"/>
    </source>
</evidence>
<dbReference type="InterPro" id="IPR011990">
    <property type="entry name" value="TPR-like_helical_dom_sf"/>
</dbReference>
<dbReference type="InterPro" id="IPR000792">
    <property type="entry name" value="Tscrpt_reg_LuxR_C"/>
</dbReference>
<name>A0A158KX21_9BURK</name>
<sequence length="945" mass="103671">MPEVRARVGMVLRFWHVLKKSRFSARILEFEHPEAGLQTQYAMHQNLLPFKLSPPRPPPFQLPRAQLGGRINDARDVRLILLRAPAGFGKTTAMLQYAARRQAAGAVVRWFNLDASDNDLGRFLAHFDAAIESVAPRADTASGEPSLLELIDRVAASPAAFTMFLDDFEVVESSAVLDLIRQLVDHLPSGWQFVIGSRVVPGLGLGRLRARGQLLEIGPGQLRFSLEETAEYLHRRRGLTLGSNALSRLHKVTDGWATAVWLASLALEGHDDAGTFLATFSGSHAAITEYLAEDVLVRLPDAQREFLLHTSVLQELSAPVCDALLGRTGSAVLLAELERANLFLTTLDNPGHYRYHSLFREFLYAQLTQLDPSAAPALHRRASQWYEGEGRPVPAIEHALRAHDYDCAGRLLGIHAQRLLDLGRFRLLARWLDSLPQVLLDTHCKLNVARAWALILTHRYAEAQTLVRRLDEAMQRDKAGWNEELRAHMLALRPMLLMMTDQSDGLAMGIENHARLDPRYAFPYGLLTNLVAKLYAALERHEEARALLDQARRSHIEIGSTFSLVMAEALEGTISLRQGRLHDAIARFRLATNNMADDVAGRATGNAPSAMLLAEALYEAGHLDQAEQVLTIYMGLARESGGSGQMVRGYITQSRLAWQRGEPDRAYGVVSELEFIGHSQNIARLVVSAELERSRLALIQGDAVAAAACLRRAEAPELWSPERAVPVPLHEAETLEMGRLRLRVHGADEAQGSAAFDDLLAELPALIDRVHGQRRQRLALRLSLLLAEALQRAGRPEAARERMAQTLAYACTEGVVQPFADEGPIIASLALSRARAVLASGKTPVGAMAGYFERLQAACASAADDVEAAARPAPIHQGGCGEALTQREIHVLKLLALGKSNAALAEALFLSQATVRAHLRNISGKLGTSNRTEAVARAREQGLIG</sequence>
<proteinExistence type="predicted"/>
<dbReference type="SUPFAM" id="SSF52540">
    <property type="entry name" value="P-loop containing nucleoside triphosphate hydrolases"/>
    <property type="match status" value="1"/>
</dbReference>
<dbReference type="Gene3D" id="1.25.40.10">
    <property type="entry name" value="Tetratricopeptide repeat domain"/>
    <property type="match status" value="1"/>
</dbReference>
<dbReference type="Gene3D" id="1.10.10.10">
    <property type="entry name" value="Winged helix-like DNA-binding domain superfamily/Winged helix DNA-binding domain"/>
    <property type="match status" value="1"/>
</dbReference>
<dbReference type="InterPro" id="IPR059106">
    <property type="entry name" value="WHD_MalT"/>
</dbReference>
<dbReference type="InterPro" id="IPR036388">
    <property type="entry name" value="WH-like_DNA-bd_sf"/>
</dbReference>
<accession>A0A158KX21</accession>
<evidence type="ECO:0000256" key="3">
    <source>
        <dbReference type="ARBA" id="ARBA00023163"/>
    </source>
</evidence>
<dbReference type="CDD" id="cd06170">
    <property type="entry name" value="LuxR_C_like"/>
    <property type="match status" value="1"/>
</dbReference>
<comment type="caution">
    <text evidence="5">The sequence shown here is derived from an EMBL/GenBank/DDBJ whole genome shotgun (WGS) entry which is preliminary data.</text>
</comment>
<dbReference type="GO" id="GO:0006355">
    <property type="term" value="P:regulation of DNA-templated transcription"/>
    <property type="evidence" value="ECO:0007669"/>
    <property type="project" value="InterPro"/>
</dbReference>